<proteinExistence type="predicted"/>
<evidence type="ECO:0000313" key="1">
    <source>
        <dbReference type="EMBL" id="KAI0057902.1"/>
    </source>
</evidence>
<gene>
    <name evidence="1" type="ORF">BV25DRAFT_1337591</name>
</gene>
<organism evidence="1 2">
    <name type="scientific">Artomyces pyxidatus</name>
    <dbReference type="NCBI Taxonomy" id="48021"/>
    <lineage>
        <taxon>Eukaryota</taxon>
        <taxon>Fungi</taxon>
        <taxon>Dikarya</taxon>
        <taxon>Basidiomycota</taxon>
        <taxon>Agaricomycotina</taxon>
        <taxon>Agaricomycetes</taxon>
        <taxon>Russulales</taxon>
        <taxon>Auriscalpiaceae</taxon>
        <taxon>Artomyces</taxon>
    </lineage>
</organism>
<keyword evidence="2" id="KW-1185">Reference proteome</keyword>
<reference evidence="1" key="1">
    <citation type="submission" date="2021-03" db="EMBL/GenBank/DDBJ databases">
        <authorList>
            <consortium name="DOE Joint Genome Institute"/>
            <person name="Ahrendt S."/>
            <person name="Looney B.P."/>
            <person name="Miyauchi S."/>
            <person name="Morin E."/>
            <person name="Drula E."/>
            <person name="Courty P.E."/>
            <person name="Chicoki N."/>
            <person name="Fauchery L."/>
            <person name="Kohler A."/>
            <person name="Kuo A."/>
            <person name="Labutti K."/>
            <person name="Pangilinan J."/>
            <person name="Lipzen A."/>
            <person name="Riley R."/>
            <person name="Andreopoulos W."/>
            <person name="He G."/>
            <person name="Johnson J."/>
            <person name="Barry K.W."/>
            <person name="Grigoriev I.V."/>
            <person name="Nagy L."/>
            <person name="Hibbett D."/>
            <person name="Henrissat B."/>
            <person name="Matheny P.B."/>
            <person name="Labbe J."/>
            <person name="Martin F."/>
        </authorList>
    </citation>
    <scope>NUCLEOTIDE SEQUENCE</scope>
    <source>
        <strain evidence="1">HHB10654</strain>
    </source>
</reference>
<reference evidence="1" key="2">
    <citation type="journal article" date="2022" name="New Phytol.">
        <title>Evolutionary transition to the ectomycorrhizal habit in the genomes of a hyperdiverse lineage of mushroom-forming fungi.</title>
        <authorList>
            <person name="Looney B."/>
            <person name="Miyauchi S."/>
            <person name="Morin E."/>
            <person name="Drula E."/>
            <person name="Courty P.E."/>
            <person name="Kohler A."/>
            <person name="Kuo A."/>
            <person name="LaButti K."/>
            <person name="Pangilinan J."/>
            <person name="Lipzen A."/>
            <person name="Riley R."/>
            <person name="Andreopoulos W."/>
            <person name="He G."/>
            <person name="Johnson J."/>
            <person name="Nolan M."/>
            <person name="Tritt A."/>
            <person name="Barry K.W."/>
            <person name="Grigoriev I.V."/>
            <person name="Nagy L.G."/>
            <person name="Hibbett D."/>
            <person name="Henrissat B."/>
            <person name="Matheny P.B."/>
            <person name="Labbe J."/>
            <person name="Martin F.M."/>
        </authorList>
    </citation>
    <scope>NUCLEOTIDE SEQUENCE</scope>
    <source>
        <strain evidence="1">HHB10654</strain>
    </source>
</reference>
<comment type="caution">
    <text evidence="1">The sequence shown here is derived from an EMBL/GenBank/DDBJ whole genome shotgun (WGS) entry which is preliminary data.</text>
</comment>
<evidence type="ECO:0000313" key="2">
    <source>
        <dbReference type="Proteomes" id="UP000814140"/>
    </source>
</evidence>
<dbReference type="EMBL" id="MU277241">
    <property type="protein sequence ID" value="KAI0057902.1"/>
    <property type="molecule type" value="Genomic_DNA"/>
</dbReference>
<accession>A0ACB8SNW8</accession>
<sequence>MTGNLDWFEQEAQANDARLQEAGAVIMSFTELTGPKTRKDFARKILSTANLAINMLDFVANVHPVAKGVVSMFKTIVQMEIQRSHNDPRIVAIHHMMTQSVCTIRYLTMRKIVKDLERKLKSHLGDLRKIFKEFSEFTSLYYSHRQAIFRILRAEEFKIRLKSFSTKLKESQDALQLLIVADNAKKLASIEGKIDDLSSNVAKLVETLGRDGVNEKKAAQLVRDLGGPREVLKEASKLDRVAEILHQPLNDDIQVALQKSLRELQESNKEQFKKLFAKMDSSLTNKRILQQLKKGGQWGKLISDDDISHLWSKLEWKSSVEVRLLLEELRRHFEIKFFDYHTKEEQVHQDHWTLSILCKVVHHSMISDVIDEDSSGFISVEETNRFLSREPSHWRMPQRLCFWARGWAETNDEYRELIQERLEDIRIDAKKMDKSNHSLRGFLDLIPPLVTALTVDTEDGERSTHSDDTDDDRDPVPELSILKYEYQRSQESRIKEILSSVPVDSRSSLLEVIGQPRIELSLMPLIYVWLEKLRDVVKQSRTHRVDRNHLKNFLFKPLMVILEVFTARMRELTRLWRQQHMSEALQIRCFCGGIFAPCS</sequence>
<protein>
    <submittedName>
        <fullName evidence="1">Uncharacterized protein</fullName>
    </submittedName>
</protein>
<dbReference type="Proteomes" id="UP000814140">
    <property type="component" value="Unassembled WGS sequence"/>
</dbReference>
<name>A0ACB8SNW8_9AGAM</name>